<dbReference type="Proteomes" id="UP001165121">
    <property type="component" value="Unassembled WGS sequence"/>
</dbReference>
<name>A0A9W6TU48_9STRA</name>
<dbReference type="Gene3D" id="3.90.190.10">
    <property type="entry name" value="Protein tyrosine phosphatase superfamily"/>
    <property type="match status" value="1"/>
</dbReference>
<evidence type="ECO:0000313" key="1">
    <source>
        <dbReference type="EMBL" id="GMF19683.1"/>
    </source>
</evidence>
<comment type="caution">
    <text evidence="1">The sequence shown here is derived from an EMBL/GenBank/DDBJ whole genome shotgun (WGS) entry which is preliminary data.</text>
</comment>
<organism evidence="1 2">
    <name type="scientific">Phytophthora fragariaefolia</name>
    <dbReference type="NCBI Taxonomy" id="1490495"/>
    <lineage>
        <taxon>Eukaryota</taxon>
        <taxon>Sar</taxon>
        <taxon>Stramenopiles</taxon>
        <taxon>Oomycota</taxon>
        <taxon>Peronosporomycetes</taxon>
        <taxon>Peronosporales</taxon>
        <taxon>Peronosporaceae</taxon>
        <taxon>Phytophthora</taxon>
    </lineage>
</organism>
<dbReference type="OrthoDB" id="2017893at2759"/>
<protein>
    <submittedName>
        <fullName evidence="1">Unnamed protein product</fullName>
    </submittedName>
</protein>
<gene>
    <name evidence="1" type="ORF">Pfra01_000212400</name>
</gene>
<dbReference type="EMBL" id="BSXT01000171">
    <property type="protein sequence ID" value="GMF19683.1"/>
    <property type="molecule type" value="Genomic_DNA"/>
</dbReference>
<evidence type="ECO:0000313" key="2">
    <source>
        <dbReference type="Proteomes" id="UP001165121"/>
    </source>
</evidence>
<dbReference type="AlphaFoldDB" id="A0A9W6TU48"/>
<sequence>MAAADGYEAYVSGDEAARGLQLLGEAEDEYEDGFEDDELEVEDVSDDEPMRITGRLFLGSIDAARNVDALRRLRVGVTLALLGEGEEKAAVSTYSSAVRDKYAEMQIDRTSFEIEDSQDGDLLRRLPEILAALGETV</sequence>
<accession>A0A9W6TU48</accession>
<reference evidence="1" key="1">
    <citation type="submission" date="2023-04" db="EMBL/GenBank/DDBJ databases">
        <title>Phytophthora fragariaefolia NBRC 109709.</title>
        <authorList>
            <person name="Ichikawa N."/>
            <person name="Sato H."/>
            <person name="Tonouchi N."/>
        </authorList>
    </citation>
    <scope>NUCLEOTIDE SEQUENCE</scope>
    <source>
        <strain evidence="1">NBRC 109709</strain>
    </source>
</reference>
<keyword evidence="2" id="KW-1185">Reference proteome</keyword>
<proteinExistence type="predicted"/>
<dbReference type="InterPro" id="IPR029021">
    <property type="entry name" value="Prot-tyrosine_phosphatase-like"/>
</dbReference>